<dbReference type="PANTHER" id="PTHR15002:SF0">
    <property type="entry name" value="RIBOSOMAL BIOGENESIS PROTEIN LAS1L"/>
    <property type="match status" value="1"/>
</dbReference>
<evidence type="ECO:0000256" key="1">
    <source>
        <dbReference type="SAM" id="MobiDB-lite"/>
    </source>
</evidence>
<accession>A0ABQ7GWW1</accession>
<feature type="compositionally biased region" description="Basic and acidic residues" evidence="1">
    <location>
        <begin position="1029"/>
        <end position="1045"/>
    </location>
</feature>
<dbReference type="InterPro" id="IPR007174">
    <property type="entry name" value="Las1"/>
</dbReference>
<organism evidence="2 3">
    <name type="scientific">Dunaliella salina</name>
    <name type="common">Green alga</name>
    <name type="synonym">Protococcus salinus</name>
    <dbReference type="NCBI Taxonomy" id="3046"/>
    <lineage>
        <taxon>Eukaryota</taxon>
        <taxon>Viridiplantae</taxon>
        <taxon>Chlorophyta</taxon>
        <taxon>core chlorophytes</taxon>
        <taxon>Chlorophyceae</taxon>
        <taxon>CS clade</taxon>
        <taxon>Chlamydomonadales</taxon>
        <taxon>Dunaliellaceae</taxon>
        <taxon>Dunaliella</taxon>
    </lineage>
</organism>
<feature type="compositionally biased region" description="Basic and acidic residues" evidence="1">
    <location>
        <begin position="885"/>
        <end position="894"/>
    </location>
</feature>
<feature type="region of interest" description="Disordered" evidence="1">
    <location>
        <begin position="205"/>
        <end position="236"/>
    </location>
</feature>
<reference evidence="2" key="1">
    <citation type="submission" date="2017-08" db="EMBL/GenBank/DDBJ databases">
        <authorList>
            <person name="Polle J.E."/>
            <person name="Barry K."/>
            <person name="Cushman J."/>
            <person name="Schmutz J."/>
            <person name="Tran D."/>
            <person name="Hathwaick L.T."/>
            <person name="Yim W.C."/>
            <person name="Jenkins J."/>
            <person name="Mckie-Krisberg Z.M."/>
            <person name="Prochnik S."/>
            <person name="Lindquist E."/>
            <person name="Dockter R.B."/>
            <person name="Adam C."/>
            <person name="Molina H."/>
            <person name="Bunkerborg J."/>
            <person name="Jin E."/>
            <person name="Buchheim M."/>
            <person name="Magnuson J."/>
        </authorList>
    </citation>
    <scope>NUCLEOTIDE SEQUENCE</scope>
    <source>
        <strain evidence="2">CCAP 19/18</strain>
    </source>
</reference>
<proteinExistence type="predicted"/>
<dbReference type="Pfam" id="PF04031">
    <property type="entry name" value="Las1"/>
    <property type="match status" value="1"/>
</dbReference>
<feature type="region of interest" description="Disordered" evidence="1">
    <location>
        <begin position="541"/>
        <end position="568"/>
    </location>
</feature>
<feature type="compositionally biased region" description="Low complexity" evidence="1">
    <location>
        <begin position="942"/>
        <end position="974"/>
    </location>
</feature>
<feature type="region of interest" description="Disordered" evidence="1">
    <location>
        <begin position="861"/>
        <end position="894"/>
    </location>
</feature>
<keyword evidence="3" id="KW-1185">Reference proteome</keyword>
<dbReference type="Proteomes" id="UP000815325">
    <property type="component" value="Unassembled WGS sequence"/>
</dbReference>
<evidence type="ECO:0000313" key="3">
    <source>
        <dbReference type="Proteomes" id="UP000815325"/>
    </source>
</evidence>
<protein>
    <submittedName>
        <fullName evidence="2">Las1-like-domain-containing protein</fullName>
    </submittedName>
</protein>
<gene>
    <name evidence="2" type="ORF">DUNSADRAFT_1644</name>
</gene>
<dbReference type="PANTHER" id="PTHR15002">
    <property type="entry name" value="RIBOSOMAL BIOGENESIS PROTEIN LAS1L"/>
    <property type="match status" value="1"/>
</dbReference>
<feature type="region of interest" description="Disordered" evidence="1">
    <location>
        <begin position="942"/>
        <end position="1047"/>
    </location>
</feature>
<dbReference type="EMBL" id="MU069555">
    <property type="protein sequence ID" value="KAF5839099.1"/>
    <property type="molecule type" value="Genomic_DNA"/>
</dbReference>
<feature type="region of interest" description="Disordered" evidence="1">
    <location>
        <begin position="337"/>
        <end position="357"/>
    </location>
</feature>
<feature type="compositionally biased region" description="Acidic residues" evidence="1">
    <location>
        <begin position="1016"/>
        <end position="1028"/>
    </location>
</feature>
<name>A0ABQ7GWW1_DUNSA</name>
<evidence type="ECO:0000313" key="2">
    <source>
        <dbReference type="EMBL" id="KAF5839099.1"/>
    </source>
</evidence>
<sequence length="1070" mass="113056">MSSKLMPWACWGEWADVAVCLTGTNSQGTGAANSRELQALGVDMVAAWRSRGRVPLAADITAALVEARLQDEQLVGHPGSKQQPFHEAASDHALRLAYSLPIVRLVNGIADSQQRGRVAASVAVLTRTAGLPHLLVDIRHNATHGELPSLVMLRLGCKQALDWLQAAYWDAQAQQLQGNYTRINHILASLLASCTAAATKAAAPGPDACDDVGGSGSSSEEEYQPGSVCQGAGGPDVGQPWRPGLEQLLPGLRLVHGPTFASNPSLTLHSSMDGCSYNAAQGRKERQELLSQLKALVPQGWAHVLVCPLLDSSALPPPLAVHSAAAAAAAAAGGGSFLPGHPSMEPGRRTSEQAQEGRAWVHGNGGWVSEDVLAVLEGKVKLAAWAAQQAGTTGFVQAGREEEEALAAALAVAQKAWLACMSLLLKAYPALGSMLLHGSVHRLCHAQTSPSTTDGLSQHKGHHPFEGPCSRGGVYDRSSSGCDAWCGGLGPLNAASQMGLRGRGSVVEGDGSKDGFHPLPTSVRRLLVLYSWATQLLGPAAQEPGSMKAGKQGHGKAEQQQGAATSAVDPRLPTIHSSLLSQHQLIQLLSDLLQDSHSSSKQGCGAGRGCRHPGSSAALQECRRRLAGRLASDLRQHILQAEVLAGQNTGMQRSEGWKGSNNTENVVERGIGGKECSRLPLDWLQKAQVLVELAQRLPQQPGVQAPATASLHVTGGAAQPLPRMLLHEHTPQQLCQPRFAEILQPPPYPPSSESKSATEDTALAVAEVQQAELLRHMRSARGGHRFSGAGVAAAQTAANLAPSTRKGVLPGQGPGAHVGCNSEAFLQTQGRATACTDAQGPQMPQTQRCPRPTGAYESIGIKRPHDGGSTCTADPAASTAQGGRAQEDKRWDGPPRHKRWRVVVRWQPCAIGCLPNVLQIGGRLPSLAGQAPFGTASMPGAACGAAGADGEEQQQQQQQQQPHLIGPNEQQPPLQEEEWGKMNSNRNSLNGIGRETGMEEKARQAASMECKGAETSQEDEGKEEEEKEEQVKEDEGKAADGHWQHDPGAWQHMRTNQGLFLQAQAGVMYL</sequence>
<comment type="caution">
    <text evidence="2">The sequence shown here is derived from an EMBL/GenBank/DDBJ whole genome shotgun (WGS) entry which is preliminary data.</text>
</comment>